<evidence type="ECO:0000313" key="1">
    <source>
        <dbReference type="EMBL" id="MBB5643613.1"/>
    </source>
</evidence>
<sequence>MKRMKFAGGSIITGGVVADSLLEYATKLSGTLTSVSVNVPVLETDGSTTIHTLLIGPASQFDVEEVAIFSDEEELAMFPVPALPMIGVVASVESLADAEEDAAQFNQAVADIDSSLS</sequence>
<dbReference type="Proteomes" id="UP000561726">
    <property type="component" value="Unassembled WGS sequence"/>
</dbReference>
<comment type="caution">
    <text evidence="1">The sequence shown here is derived from an EMBL/GenBank/DDBJ whole genome shotgun (WGS) entry which is preliminary data.</text>
</comment>
<gene>
    <name evidence="1" type="ORF">BJ997_004161</name>
</gene>
<reference evidence="1 2" key="1">
    <citation type="submission" date="2020-08" db="EMBL/GenBank/DDBJ databases">
        <title>Sequencing the genomes of 1000 actinobacteria strains.</title>
        <authorList>
            <person name="Klenk H.-P."/>
        </authorList>
    </citation>
    <scope>NUCLEOTIDE SEQUENCE [LARGE SCALE GENOMIC DNA]</scope>
    <source>
        <strain evidence="1 2">DSM 21065</strain>
    </source>
</reference>
<name>A0A7W9E5T5_9MICO</name>
<dbReference type="EMBL" id="JACHBQ010000001">
    <property type="protein sequence ID" value="MBB5643613.1"/>
    <property type="molecule type" value="Genomic_DNA"/>
</dbReference>
<accession>A0A7W9E5T5</accession>
<evidence type="ECO:0000313" key="2">
    <source>
        <dbReference type="Proteomes" id="UP000561726"/>
    </source>
</evidence>
<dbReference type="RefSeq" id="WP_183323731.1">
    <property type="nucleotide sequence ID" value="NZ_JACHBQ010000001.1"/>
</dbReference>
<organism evidence="1 2">
    <name type="scientific">Cryobacterium roopkundense</name>
    <dbReference type="NCBI Taxonomy" id="1001240"/>
    <lineage>
        <taxon>Bacteria</taxon>
        <taxon>Bacillati</taxon>
        <taxon>Actinomycetota</taxon>
        <taxon>Actinomycetes</taxon>
        <taxon>Micrococcales</taxon>
        <taxon>Microbacteriaceae</taxon>
        <taxon>Cryobacterium</taxon>
    </lineage>
</organism>
<dbReference type="AlphaFoldDB" id="A0A7W9E5T5"/>
<protein>
    <submittedName>
        <fullName evidence="1">Uncharacterized protein</fullName>
    </submittedName>
</protein>
<proteinExistence type="predicted"/>